<dbReference type="Pfam" id="PF00106">
    <property type="entry name" value="adh_short"/>
    <property type="match status" value="1"/>
</dbReference>
<organism evidence="4 5">
    <name type="scientific">Aliarcobacter butzleri</name>
    <dbReference type="NCBI Taxonomy" id="28197"/>
    <lineage>
        <taxon>Bacteria</taxon>
        <taxon>Pseudomonadati</taxon>
        <taxon>Campylobacterota</taxon>
        <taxon>Epsilonproteobacteria</taxon>
        <taxon>Campylobacterales</taxon>
        <taxon>Arcobacteraceae</taxon>
        <taxon>Aliarcobacter</taxon>
    </lineage>
</organism>
<dbReference type="PANTHER" id="PTHR44196">
    <property type="entry name" value="DEHYDROGENASE/REDUCTASE SDR FAMILY MEMBER 7B"/>
    <property type="match status" value="1"/>
</dbReference>
<gene>
    <name evidence="4" type="ORF">PJV88_10135</name>
</gene>
<keyword evidence="2" id="KW-0560">Oxidoreductase</keyword>
<dbReference type="PANTHER" id="PTHR44196:SF1">
    <property type="entry name" value="DEHYDROGENASE_REDUCTASE SDR FAMILY MEMBER 7B"/>
    <property type="match status" value="1"/>
</dbReference>
<dbReference type="RefSeq" id="WP_237923980.1">
    <property type="nucleotide sequence ID" value="NZ_JAKKPI010000005.1"/>
</dbReference>
<dbReference type="PROSITE" id="PS00061">
    <property type="entry name" value="ADH_SHORT"/>
    <property type="match status" value="1"/>
</dbReference>
<dbReference type="GO" id="GO:0016020">
    <property type="term" value="C:membrane"/>
    <property type="evidence" value="ECO:0007669"/>
    <property type="project" value="TreeGrafter"/>
</dbReference>
<dbReference type="SUPFAM" id="SSF51735">
    <property type="entry name" value="NAD(P)-binding Rossmann-fold domains"/>
    <property type="match status" value="1"/>
</dbReference>
<dbReference type="Proteomes" id="UP001170713">
    <property type="component" value="Unassembled WGS sequence"/>
</dbReference>
<dbReference type="InterPro" id="IPR036291">
    <property type="entry name" value="NAD(P)-bd_dom_sf"/>
</dbReference>
<accession>A0AAW7Q7E7</accession>
<evidence type="ECO:0000313" key="5">
    <source>
        <dbReference type="Proteomes" id="UP001170713"/>
    </source>
</evidence>
<dbReference type="InterPro" id="IPR002347">
    <property type="entry name" value="SDR_fam"/>
</dbReference>
<dbReference type="InterPro" id="IPR020904">
    <property type="entry name" value="Sc_DH/Rdtase_CS"/>
</dbReference>
<comment type="caution">
    <text evidence="4">The sequence shown here is derived from an EMBL/GenBank/DDBJ whole genome shotgun (WGS) entry which is preliminary data.</text>
</comment>
<name>A0AAW7Q7E7_9BACT</name>
<dbReference type="EMBL" id="JAQJJC010000018">
    <property type="protein sequence ID" value="MDN5114987.1"/>
    <property type="molecule type" value="Genomic_DNA"/>
</dbReference>
<reference evidence="4" key="2">
    <citation type="submission" date="2023-01" db="EMBL/GenBank/DDBJ databases">
        <authorList>
            <person name="Uljanovas D."/>
        </authorList>
    </citation>
    <scope>NUCLEOTIDE SEQUENCE</scope>
    <source>
        <strain evidence="4">W48</strain>
    </source>
</reference>
<evidence type="ECO:0000256" key="3">
    <source>
        <dbReference type="RuleBase" id="RU000363"/>
    </source>
</evidence>
<dbReference type="AlphaFoldDB" id="A0AAW7Q7E7"/>
<comment type="similarity">
    <text evidence="1 3">Belongs to the short-chain dehydrogenases/reductases (SDR) family.</text>
</comment>
<evidence type="ECO:0000256" key="1">
    <source>
        <dbReference type="ARBA" id="ARBA00006484"/>
    </source>
</evidence>
<reference evidence="4" key="1">
    <citation type="journal article" date="2023" name="Microorganisms">
        <title>Genomic Characterization of Arcobacter butzleri Strains Isolated from Various Sources in Lithuania.</title>
        <authorList>
            <person name="Uljanovas D."/>
            <person name="Golz G."/>
            <person name="Fleischmann S."/>
            <person name="Kudirkiene E."/>
            <person name="Kasetiene N."/>
            <person name="Grineviciene A."/>
            <person name="Tamuleviciene E."/>
            <person name="Aksomaitiene J."/>
            <person name="Alter T."/>
            <person name="Malakauskas M."/>
        </authorList>
    </citation>
    <scope>NUCLEOTIDE SEQUENCE</scope>
    <source>
        <strain evidence="4">W48</strain>
    </source>
</reference>
<dbReference type="Gene3D" id="3.40.50.720">
    <property type="entry name" value="NAD(P)-binding Rossmann-like Domain"/>
    <property type="match status" value="1"/>
</dbReference>
<protein>
    <submittedName>
        <fullName evidence="4">SDR family NAD(P)-dependent oxidoreductase</fullName>
    </submittedName>
</protein>
<proteinExistence type="inferred from homology"/>
<evidence type="ECO:0000313" key="4">
    <source>
        <dbReference type="EMBL" id="MDN5114987.1"/>
    </source>
</evidence>
<dbReference type="PRINTS" id="PR00081">
    <property type="entry name" value="GDHRDH"/>
</dbReference>
<sequence length="250" mass="27951">MKTNIKNTILITGGASGIGYEFAKQLSDTNNVIIAGRNKQKLEKAKEELKNIHIFECDVSNPREIESLYKEISDKFPNLNILINNAGLSNRIDLQKEISYEKLTEEMNTNFNGSVYMTTQFLPLLKKQKSASIINVTSALAYVPFANSPIYSASKAALHSFTQSLRIQLKDTNIKVFEIAPSVTKTQMLDSFSKEEQNKMKIMTTETLVGNSLKEINKGTHNIGVGETNALKIINRISPSFAINMLNKRV</sequence>
<dbReference type="PRINTS" id="PR00080">
    <property type="entry name" value="SDRFAMILY"/>
</dbReference>
<dbReference type="GO" id="GO:0016491">
    <property type="term" value="F:oxidoreductase activity"/>
    <property type="evidence" value="ECO:0007669"/>
    <property type="project" value="UniProtKB-KW"/>
</dbReference>
<evidence type="ECO:0000256" key="2">
    <source>
        <dbReference type="ARBA" id="ARBA00023002"/>
    </source>
</evidence>